<dbReference type="AlphaFoldDB" id="A0A5C4N073"/>
<dbReference type="NCBIfam" id="TIGR01863">
    <property type="entry name" value="cas_Csd1"/>
    <property type="match status" value="1"/>
</dbReference>
<dbReference type="CDD" id="cd09757">
    <property type="entry name" value="Cas8c_I-C"/>
    <property type="match status" value="1"/>
</dbReference>
<accession>A0A5C4N073</accession>
<name>A0A5C4N073_9RHOB</name>
<gene>
    <name evidence="1" type="primary">cas8c</name>
    <name evidence="1" type="ORF">FHG66_10905</name>
</gene>
<dbReference type="InterPro" id="IPR010144">
    <property type="entry name" value="CRISPR-assoc_prot_Csd1-typ"/>
</dbReference>
<reference evidence="1 2" key="1">
    <citation type="submission" date="2019-06" db="EMBL/GenBank/DDBJ databases">
        <title>YIM 131921 draft genome.</title>
        <authorList>
            <person name="Jiang L."/>
        </authorList>
    </citation>
    <scope>NUCLEOTIDE SEQUENCE [LARGE SCALE GENOMIC DNA]</scope>
    <source>
        <strain evidence="1 2">YIM 131921</strain>
    </source>
</reference>
<dbReference type="OrthoDB" id="9778918at2"/>
<keyword evidence="2" id="KW-1185">Reference proteome</keyword>
<sequence length="578" mass="62956">MSVLASLVRAYDRLPDAPPFGFSPEKVGAVVTLRPDGSVVAVTDWRTEGKKRQPRPMLVPRPVKRTVAIAPNFLWDKTAYALGLTAGAGKRTAEEHAAFKARHAEWLTGTEDEGLRAFLIFLDGWTPDPSALLGWSDELLDLNVAFALGQEFLHDRPAAREAWRIAQGEGVKDAQACLASGEVGPVARLHPAIRGVWGAQSSGASLVSFNLDSFTSYGHEQGDNAPISEASAFAYAAALNHYLRTGSQNRVQIGDASVAFWADAEDRAAGQEAESIFAGFLAEPIKAGAAEDAAQAKLVADKLTRIRRGEPLAEVEPKLAEGVRFHVLGLAPNAARLSVRFAWESSFGALTAHYQRFQADMAIEPPARTPHPPLWQFLRELAVQGKSENVPPKLAGEWLRAILAGTRYPATLLTAVLMRTRADQEMNALRAAIIRAVLVRNFEKEVPVSLDEDNPSPAYQLGRLFAVLEGAQYAALGRVNAPIGDRYYAAASSTPARVFAPLLRGLKVHVADARKRGRGGWIEPRVAEIMDRLPPDLPRALRLEDQGRFAIGYYHEKARRPAKAEEETVIEDVQEGTP</sequence>
<dbReference type="Pfam" id="PF09709">
    <property type="entry name" value="Cas_Csd1"/>
    <property type="match status" value="1"/>
</dbReference>
<comment type="caution">
    <text evidence="1">The sequence shown here is derived from an EMBL/GenBank/DDBJ whole genome shotgun (WGS) entry which is preliminary data.</text>
</comment>
<dbReference type="RefSeq" id="WP_139076780.1">
    <property type="nucleotide sequence ID" value="NZ_VDFU01000010.1"/>
</dbReference>
<organism evidence="1 2">
    <name type="scientific">Rubellimicrobium rubrum</name>
    <dbReference type="NCBI Taxonomy" id="2585369"/>
    <lineage>
        <taxon>Bacteria</taxon>
        <taxon>Pseudomonadati</taxon>
        <taxon>Pseudomonadota</taxon>
        <taxon>Alphaproteobacteria</taxon>
        <taxon>Rhodobacterales</taxon>
        <taxon>Roseobacteraceae</taxon>
        <taxon>Rubellimicrobium</taxon>
    </lineage>
</organism>
<protein>
    <submittedName>
        <fullName evidence="1">Type I-C CRISPR-associated protein Cas8c/Csd1</fullName>
    </submittedName>
</protein>
<dbReference type="EMBL" id="VDFU01000010">
    <property type="protein sequence ID" value="TNC49611.1"/>
    <property type="molecule type" value="Genomic_DNA"/>
</dbReference>
<proteinExistence type="predicted"/>
<evidence type="ECO:0000313" key="2">
    <source>
        <dbReference type="Proteomes" id="UP000305887"/>
    </source>
</evidence>
<dbReference type="Proteomes" id="UP000305887">
    <property type="component" value="Unassembled WGS sequence"/>
</dbReference>
<evidence type="ECO:0000313" key="1">
    <source>
        <dbReference type="EMBL" id="TNC49611.1"/>
    </source>
</evidence>